<keyword evidence="2" id="KW-1185">Reference proteome</keyword>
<dbReference type="EMBL" id="JAHRIQ010086522">
    <property type="protein sequence ID" value="MEQ2249774.1"/>
    <property type="molecule type" value="Genomic_DNA"/>
</dbReference>
<evidence type="ECO:0000313" key="1">
    <source>
        <dbReference type="EMBL" id="MEQ2249774.1"/>
    </source>
</evidence>
<feature type="non-terminal residue" evidence="1">
    <location>
        <position position="71"/>
    </location>
</feature>
<name>A0ABV0UY57_9TELE</name>
<gene>
    <name evidence="1" type="ORF">ILYODFUR_032802</name>
</gene>
<feature type="non-terminal residue" evidence="1">
    <location>
        <position position="1"/>
    </location>
</feature>
<comment type="caution">
    <text evidence="1">The sequence shown here is derived from an EMBL/GenBank/DDBJ whole genome shotgun (WGS) entry which is preliminary data.</text>
</comment>
<organism evidence="1 2">
    <name type="scientific">Ilyodon furcidens</name>
    <name type="common">goldbreast splitfin</name>
    <dbReference type="NCBI Taxonomy" id="33524"/>
    <lineage>
        <taxon>Eukaryota</taxon>
        <taxon>Metazoa</taxon>
        <taxon>Chordata</taxon>
        <taxon>Craniata</taxon>
        <taxon>Vertebrata</taxon>
        <taxon>Euteleostomi</taxon>
        <taxon>Actinopterygii</taxon>
        <taxon>Neopterygii</taxon>
        <taxon>Teleostei</taxon>
        <taxon>Neoteleostei</taxon>
        <taxon>Acanthomorphata</taxon>
        <taxon>Ovalentaria</taxon>
        <taxon>Atherinomorphae</taxon>
        <taxon>Cyprinodontiformes</taxon>
        <taxon>Goodeidae</taxon>
        <taxon>Ilyodon</taxon>
    </lineage>
</organism>
<evidence type="ECO:0000313" key="2">
    <source>
        <dbReference type="Proteomes" id="UP001482620"/>
    </source>
</evidence>
<proteinExistence type="predicted"/>
<reference evidence="1 2" key="1">
    <citation type="submission" date="2021-06" db="EMBL/GenBank/DDBJ databases">
        <authorList>
            <person name="Palmer J.M."/>
        </authorList>
    </citation>
    <scope>NUCLEOTIDE SEQUENCE [LARGE SCALE GENOMIC DNA]</scope>
    <source>
        <strain evidence="2">if_2019</strain>
        <tissue evidence="1">Muscle</tissue>
    </source>
</reference>
<protein>
    <submittedName>
        <fullName evidence="1">Uncharacterized protein</fullName>
    </submittedName>
</protein>
<dbReference type="Proteomes" id="UP001482620">
    <property type="component" value="Unassembled WGS sequence"/>
</dbReference>
<sequence length="71" mass="7889">DQDLAEALDSGGSDSEMESIMQIQDHSVEHRAKMWKIALNVCGKGDSLSPWDGVLDLPEQTLIHNRSQQLI</sequence>
<accession>A0ABV0UY57</accession>